<sequence>MLPTRTALALAIALLAAPAGAVTYAQAQLGVNPSFSGGTGPVNTVLTQPSSAELSSGLVTGGANSSGEAHAFAQIGTLKVDGSSVGSLASVARASWRDDFMLNLPGVAANTQVTVDFQLLFNGTLTVGSSNIGSASWQVRADMGGGAYDLAGDATLYNNSPVLGVHGYVGTPLGTLHGTATFMTGQTLPLIVELTGAAQTANDGYGGALATSSFDLSHTLRWGGMTVSLNGVPQSQVIMTSASGFNYLQAAPVPEPGTGLLIGLGAAFLLWRRRMAT</sequence>
<organism evidence="3 4">
    <name type="scientific">Roseateles saccharophilus</name>
    <name type="common">Pseudomonas saccharophila</name>
    <dbReference type="NCBI Taxonomy" id="304"/>
    <lineage>
        <taxon>Bacteria</taxon>
        <taxon>Pseudomonadati</taxon>
        <taxon>Pseudomonadota</taxon>
        <taxon>Betaproteobacteria</taxon>
        <taxon>Burkholderiales</taxon>
        <taxon>Sphaerotilaceae</taxon>
        <taxon>Roseateles</taxon>
    </lineage>
</organism>
<keyword evidence="1" id="KW-0732">Signal</keyword>
<reference evidence="3 4" key="1">
    <citation type="submission" date="2023-07" db="EMBL/GenBank/DDBJ databases">
        <title>Sorghum-associated microbial communities from plants grown in Nebraska, USA.</title>
        <authorList>
            <person name="Schachtman D."/>
        </authorList>
    </citation>
    <scope>NUCLEOTIDE SEQUENCE [LARGE SCALE GENOMIC DNA]</scope>
    <source>
        <strain evidence="3 4">BE314</strain>
    </source>
</reference>
<dbReference type="NCBIfam" id="TIGR02595">
    <property type="entry name" value="PEP_CTERM"/>
    <property type="match status" value="1"/>
</dbReference>
<dbReference type="RefSeq" id="WP_310270150.1">
    <property type="nucleotide sequence ID" value="NZ_JAVDXU010000004.1"/>
</dbReference>
<evidence type="ECO:0000256" key="1">
    <source>
        <dbReference type="SAM" id="SignalP"/>
    </source>
</evidence>
<proteinExistence type="predicted"/>
<dbReference type="InterPro" id="IPR013424">
    <property type="entry name" value="Ice-binding_C"/>
</dbReference>
<feature type="signal peptide" evidence="1">
    <location>
        <begin position="1"/>
        <end position="21"/>
    </location>
</feature>
<keyword evidence="4" id="KW-1185">Reference proteome</keyword>
<feature type="domain" description="Ice-binding protein C-terminal" evidence="2">
    <location>
        <begin position="252"/>
        <end position="274"/>
    </location>
</feature>
<evidence type="ECO:0000313" key="4">
    <source>
        <dbReference type="Proteomes" id="UP001180453"/>
    </source>
</evidence>
<evidence type="ECO:0000313" key="3">
    <source>
        <dbReference type="EMBL" id="MDR7271956.1"/>
    </source>
</evidence>
<dbReference type="Pfam" id="PF07589">
    <property type="entry name" value="PEP-CTERM"/>
    <property type="match status" value="1"/>
</dbReference>
<evidence type="ECO:0000259" key="2">
    <source>
        <dbReference type="Pfam" id="PF07589"/>
    </source>
</evidence>
<dbReference type="EMBL" id="JAVDXU010000004">
    <property type="protein sequence ID" value="MDR7271956.1"/>
    <property type="molecule type" value="Genomic_DNA"/>
</dbReference>
<gene>
    <name evidence="3" type="ORF">J2X20_004630</name>
</gene>
<feature type="chain" id="PRO_5046353391" description="Ice-binding protein C-terminal domain-containing protein" evidence="1">
    <location>
        <begin position="22"/>
        <end position="277"/>
    </location>
</feature>
<comment type="caution">
    <text evidence="3">The sequence shown here is derived from an EMBL/GenBank/DDBJ whole genome shotgun (WGS) entry which is preliminary data.</text>
</comment>
<name>A0ABU1YUT5_ROSSA</name>
<accession>A0ABU1YUT5</accession>
<dbReference type="Proteomes" id="UP001180453">
    <property type="component" value="Unassembled WGS sequence"/>
</dbReference>
<protein>
    <recommendedName>
        <fullName evidence="2">Ice-binding protein C-terminal domain-containing protein</fullName>
    </recommendedName>
</protein>